<name>A0A9D2KZN4_9FIRM</name>
<reference evidence="1" key="1">
    <citation type="journal article" date="2021" name="PeerJ">
        <title>Extensive microbial diversity within the chicken gut microbiome revealed by metagenomics and culture.</title>
        <authorList>
            <person name="Gilroy R."/>
            <person name="Ravi A."/>
            <person name="Getino M."/>
            <person name="Pursley I."/>
            <person name="Horton D.L."/>
            <person name="Alikhan N.F."/>
            <person name="Baker D."/>
            <person name="Gharbi K."/>
            <person name="Hall N."/>
            <person name="Watson M."/>
            <person name="Adriaenssens E.M."/>
            <person name="Foster-Nyarko E."/>
            <person name="Jarju S."/>
            <person name="Secka A."/>
            <person name="Antonio M."/>
            <person name="Oren A."/>
            <person name="Chaudhuri R.R."/>
            <person name="La Ragione R."/>
            <person name="Hildebrand F."/>
            <person name="Pallen M.J."/>
        </authorList>
    </citation>
    <scope>NUCLEOTIDE SEQUENCE</scope>
    <source>
        <strain evidence="1">CHK179-7159</strain>
    </source>
</reference>
<dbReference type="Proteomes" id="UP000886858">
    <property type="component" value="Unassembled WGS sequence"/>
</dbReference>
<gene>
    <name evidence="1" type="ORF">H9717_05320</name>
</gene>
<dbReference type="AlphaFoldDB" id="A0A9D2KZN4"/>
<evidence type="ECO:0000313" key="2">
    <source>
        <dbReference type="Proteomes" id="UP000886858"/>
    </source>
</evidence>
<comment type="caution">
    <text evidence="1">The sequence shown here is derived from an EMBL/GenBank/DDBJ whole genome shotgun (WGS) entry which is preliminary data.</text>
</comment>
<accession>A0A9D2KZN4</accession>
<reference evidence="1" key="2">
    <citation type="submission" date="2021-04" db="EMBL/GenBank/DDBJ databases">
        <authorList>
            <person name="Gilroy R."/>
        </authorList>
    </citation>
    <scope>NUCLEOTIDE SEQUENCE</scope>
    <source>
        <strain evidence="1">CHK179-7159</strain>
    </source>
</reference>
<dbReference type="EMBL" id="DWYY01000058">
    <property type="protein sequence ID" value="HJA92519.1"/>
    <property type="molecule type" value="Genomic_DNA"/>
</dbReference>
<organism evidence="1 2">
    <name type="scientific">Candidatus Eisenbergiella merdipullorum</name>
    <dbReference type="NCBI Taxonomy" id="2838553"/>
    <lineage>
        <taxon>Bacteria</taxon>
        <taxon>Bacillati</taxon>
        <taxon>Bacillota</taxon>
        <taxon>Clostridia</taxon>
        <taxon>Lachnospirales</taxon>
        <taxon>Lachnospiraceae</taxon>
        <taxon>Eisenbergiella</taxon>
    </lineage>
</organism>
<protein>
    <submittedName>
        <fullName evidence="1">Uncharacterized protein</fullName>
    </submittedName>
</protein>
<proteinExistence type="predicted"/>
<evidence type="ECO:0000313" key="1">
    <source>
        <dbReference type="EMBL" id="HJA92519.1"/>
    </source>
</evidence>
<sequence>MIEGLIRLLDEGAARGVGHMNIAWAPDGKTGMEIQTGSPDCSIVPTACSVPTLHEGLDREENG</sequence>